<keyword evidence="2" id="KW-1185">Reference proteome</keyword>
<sequence>MYVCAYSIEKEERIRERGLLYFYGGNGARRETRSGERKGPAFPCVVGGNGAPFSGARDSQLGSRSVAAALTGSLTGGHPVFSHLGHANVPC</sequence>
<proteinExistence type="predicted"/>
<accession>A0AAV4U998</accession>
<organism evidence="1 2">
    <name type="scientific">Caerostris extrusa</name>
    <name type="common">Bark spider</name>
    <name type="synonym">Caerostris bankana</name>
    <dbReference type="NCBI Taxonomy" id="172846"/>
    <lineage>
        <taxon>Eukaryota</taxon>
        <taxon>Metazoa</taxon>
        <taxon>Ecdysozoa</taxon>
        <taxon>Arthropoda</taxon>
        <taxon>Chelicerata</taxon>
        <taxon>Arachnida</taxon>
        <taxon>Araneae</taxon>
        <taxon>Araneomorphae</taxon>
        <taxon>Entelegynae</taxon>
        <taxon>Araneoidea</taxon>
        <taxon>Araneidae</taxon>
        <taxon>Caerostris</taxon>
    </lineage>
</organism>
<dbReference type="AlphaFoldDB" id="A0AAV4U998"/>
<dbReference type="Proteomes" id="UP001054945">
    <property type="component" value="Unassembled WGS sequence"/>
</dbReference>
<evidence type="ECO:0000313" key="2">
    <source>
        <dbReference type="Proteomes" id="UP001054945"/>
    </source>
</evidence>
<evidence type="ECO:0000313" key="1">
    <source>
        <dbReference type="EMBL" id="GIY54340.1"/>
    </source>
</evidence>
<comment type="caution">
    <text evidence="1">The sequence shown here is derived from an EMBL/GenBank/DDBJ whole genome shotgun (WGS) entry which is preliminary data.</text>
</comment>
<protein>
    <submittedName>
        <fullName evidence="1">Uncharacterized protein</fullName>
    </submittedName>
</protein>
<dbReference type="EMBL" id="BPLR01012502">
    <property type="protein sequence ID" value="GIY54340.1"/>
    <property type="molecule type" value="Genomic_DNA"/>
</dbReference>
<gene>
    <name evidence="1" type="ORF">CEXT_321721</name>
</gene>
<reference evidence="1 2" key="1">
    <citation type="submission" date="2021-06" db="EMBL/GenBank/DDBJ databases">
        <title>Caerostris extrusa draft genome.</title>
        <authorList>
            <person name="Kono N."/>
            <person name="Arakawa K."/>
        </authorList>
    </citation>
    <scope>NUCLEOTIDE SEQUENCE [LARGE SCALE GENOMIC DNA]</scope>
</reference>
<name>A0AAV4U998_CAEEX</name>